<dbReference type="GO" id="GO:0043565">
    <property type="term" value="F:sequence-specific DNA binding"/>
    <property type="evidence" value="ECO:0007669"/>
    <property type="project" value="InterPro"/>
</dbReference>
<dbReference type="Pfam" id="PF01965">
    <property type="entry name" value="DJ-1_PfpI"/>
    <property type="match status" value="1"/>
</dbReference>
<dbReference type="OrthoDB" id="9803764at2"/>
<keyword evidence="5" id="KW-1185">Reference proteome</keyword>
<dbReference type="SUPFAM" id="SSF46689">
    <property type="entry name" value="Homeodomain-like"/>
    <property type="match status" value="2"/>
</dbReference>
<dbReference type="SUPFAM" id="SSF52317">
    <property type="entry name" value="Class I glutamine amidotransferase-like"/>
    <property type="match status" value="1"/>
</dbReference>
<dbReference type="PANTHER" id="PTHR43130:SF3">
    <property type="entry name" value="HTH-TYPE TRANSCRIPTIONAL REGULATOR RV1931C"/>
    <property type="match status" value="1"/>
</dbReference>
<dbReference type="GO" id="GO:0003700">
    <property type="term" value="F:DNA-binding transcription factor activity"/>
    <property type="evidence" value="ECO:0007669"/>
    <property type="project" value="InterPro"/>
</dbReference>
<evidence type="ECO:0000313" key="4">
    <source>
        <dbReference type="EMBL" id="SHH90333.1"/>
    </source>
</evidence>
<organism evidence="4 5">
    <name type="scientific">Chryseolinea serpens</name>
    <dbReference type="NCBI Taxonomy" id="947013"/>
    <lineage>
        <taxon>Bacteria</taxon>
        <taxon>Pseudomonadati</taxon>
        <taxon>Bacteroidota</taxon>
        <taxon>Cytophagia</taxon>
        <taxon>Cytophagales</taxon>
        <taxon>Fulvivirgaceae</taxon>
        <taxon>Chryseolinea</taxon>
    </lineage>
</organism>
<dbReference type="STRING" id="947013.SAMN04488109_5958"/>
<feature type="domain" description="HTH araC/xylS-type" evidence="3">
    <location>
        <begin position="220"/>
        <end position="318"/>
    </location>
</feature>
<dbReference type="InterPro" id="IPR018060">
    <property type="entry name" value="HTH_AraC"/>
</dbReference>
<dbReference type="InterPro" id="IPR002818">
    <property type="entry name" value="DJ-1/PfpI"/>
</dbReference>
<keyword evidence="1" id="KW-0805">Transcription regulation</keyword>
<protein>
    <submittedName>
        <fullName evidence="4">Transcriptional regulator GlxA family, contains an amidase domain and an AraC-type DNA-binding HTH domain</fullName>
    </submittedName>
</protein>
<gene>
    <name evidence="4" type="ORF">SAMN04488109_5958</name>
</gene>
<dbReference type="Gene3D" id="3.40.50.880">
    <property type="match status" value="1"/>
</dbReference>
<evidence type="ECO:0000256" key="2">
    <source>
        <dbReference type="ARBA" id="ARBA00023163"/>
    </source>
</evidence>
<dbReference type="Gene3D" id="1.10.10.60">
    <property type="entry name" value="Homeodomain-like"/>
    <property type="match status" value="2"/>
</dbReference>
<reference evidence="4 5" key="1">
    <citation type="submission" date="2016-11" db="EMBL/GenBank/DDBJ databases">
        <authorList>
            <person name="Jaros S."/>
            <person name="Januszkiewicz K."/>
            <person name="Wedrychowicz H."/>
        </authorList>
    </citation>
    <scope>NUCLEOTIDE SEQUENCE [LARGE SCALE GENOMIC DNA]</scope>
    <source>
        <strain evidence="4 5">DSM 24574</strain>
    </source>
</reference>
<evidence type="ECO:0000256" key="1">
    <source>
        <dbReference type="ARBA" id="ARBA00023015"/>
    </source>
</evidence>
<accession>A0A1M5WTH5</accession>
<dbReference type="CDD" id="cd03138">
    <property type="entry name" value="GATase1_AraC_2"/>
    <property type="match status" value="1"/>
</dbReference>
<dbReference type="SMART" id="SM00342">
    <property type="entry name" value="HTH_ARAC"/>
    <property type="match status" value="1"/>
</dbReference>
<dbReference type="EMBL" id="FQWQ01000005">
    <property type="protein sequence ID" value="SHH90333.1"/>
    <property type="molecule type" value="Genomic_DNA"/>
</dbReference>
<sequence length="322" mass="36358">MRHVSILIPEAAATVSSVTLTYEVFQKTNAIASKKGSKPPFNVQLVGVRKSVTQVGCFSVRPEITTKELLSTDLIIIPAVNGLTSLALKENKSILDWVMTQYHRGAEVASLCTGAFLLASTGLLAGKQCSTHWEMVNEFRNMFPKVHLVEDQIITDESGLYTSGGALSSMNLLLYLIEKYHNRETAIHVAKSFAIDFDRNAQSPYMIFTGQRKHQDHEIKKAQALMENHVGEKMVVDKIATMVSIDRRNFDRRFKKATSLTPHAYWQRVKMEAAKKSFEVTRKHVNEVMYEVGYTDVKAFRAVFKKTTGLSPLEYKSKYNKK</sequence>
<dbReference type="Pfam" id="PF12833">
    <property type="entry name" value="HTH_18"/>
    <property type="match status" value="1"/>
</dbReference>
<dbReference type="InterPro" id="IPR029062">
    <property type="entry name" value="Class_I_gatase-like"/>
</dbReference>
<proteinExistence type="predicted"/>
<name>A0A1M5WTH5_9BACT</name>
<keyword evidence="4" id="KW-0238">DNA-binding</keyword>
<dbReference type="AlphaFoldDB" id="A0A1M5WTH5"/>
<dbReference type="PANTHER" id="PTHR43130">
    <property type="entry name" value="ARAC-FAMILY TRANSCRIPTIONAL REGULATOR"/>
    <property type="match status" value="1"/>
</dbReference>
<dbReference type="Proteomes" id="UP000184212">
    <property type="component" value="Unassembled WGS sequence"/>
</dbReference>
<dbReference type="RefSeq" id="WP_073141934.1">
    <property type="nucleotide sequence ID" value="NZ_FQWQ01000005.1"/>
</dbReference>
<evidence type="ECO:0000259" key="3">
    <source>
        <dbReference type="PROSITE" id="PS01124"/>
    </source>
</evidence>
<dbReference type="InterPro" id="IPR052158">
    <property type="entry name" value="INH-QAR"/>
</dbReference>
<dbReference type="InterPro" id="IPR009057">
    <property type="entry name" value="Homeodomain-like_sf"/>
</dbReference>
<dbReference type="PROSITE" id="PS01124">
    <property type="entry name" value="HTH_ARAC_FAMILY_2"/>
    <property type="match status" value="1"/>
</dbReference>
<evidence type="ECO:0000313" key="5">
    <source>
        <dbReference type="Proteomes" id="UP000184212"/>
    </source>
</evidence>
<keyword evidence="2" id="KW-0804">Transcription</keyword>